<dbReference type="InterPro" id="IPR051694">
    <property type="entry name" value="Immunoregulatory_rcpt-like"/>
</dbReference>
<protein>
    <recommendedName>
        <fullName evidence="9">Paired immunoglobulin-like type 2 receptor beta</fullName>
    </recommendedName>
</protein>
<evidence type="ECO:0008006" key="9">
    <source>
        <dbReference type="Google" id="ProtNLM"/>
    </source>
</evidence>
<dbReference type="PANTHER" id="PTHR15549:SF26">
    <property type="entry name" value="AXIAL BUDDING PATTERN PROTEIN 2-RELATED"/>
    <property type="match status" value="1"/>
</dbReference>
<name>A0A8C8UHA4_PERMB</name>
<sequence length="226" mass="25405">MALLVSLPGGNQAMAWILLLLMSAACLQAGYSAVSSRLNAYGIIQPARLSGVQGGFIEIPFSFFFPWELAEDPQMRILWRWKNYHGKFIYNSSSGFIHEHFRNRLILNWTQPQTSGVLRILNLKEKDQTVYFSRIHLNTREGIKEFQSITGTQLTITHANKNNKQNPPNSNPASNKTGPKKKKNKRNPQLKPGTKGQREGAKTGPKNPRRGEKGLPRGKPKAVPEC</sequence>
<proteinExistence type="predicted"/>
<evidence type="ECO:0000313" key="7">
    <source>
        <dbReference type="Ensembl" id="ENSPEMP00000031616.1"/>
    </source>
</evidence>
<keyword evidence="6" id="KW-0732">Signal</keyword>
<feature type="compositionally biased region" description="Low complexity" evidence="5">
    <location>
        <begin position="159"/>
        <end position="177"/>
    </location>
</feature>
<reference evidence="7 8" key="1">
    <citation type="submission" date="2018-10" db="EMBL/GenBank/DDBJ databases">
        <title>Improved assembly of the deer mouse Peromyscus maniculatus genome.</title>
        <authorList>
            <person name="Lassance J.-M."/>
            <person name="Hoekstra H.E."/>
        </authorList>
    </citation>
    <scope>NUCLEOTIDE SEQUENCE [LARGE SCALE GENOMIC DNA]</scope>
</reference>
<keyword evidence="4" id="KW-0472">Membrane</keyword>
<feature type="region of interest" description="Disordered" evidence="5">
    <location>
        <begin position="159"/>
        <end position="226"/>
    </location>
</feature>
<reference evidence="7" key="3">
    <citation type="submission" date="2025-09" db="UniProtKB">
        <authorList>
            <consortium name="Ensembl"/>
        </authorList>
    </citation>
    <scope>IDENTIFICATION</scope>
</reference>
<dbReference type="SUPFAM" id="SSF48726">
    <property type="entry name" value="Immunoglobulin"/>
    <property type="match status" value="1"/>
</dbReference>
<dbReference type="Gene3D" id="2.60.40.10">
    <property type="entry name" value="Immunoglobulins"/>
    <property type="match status" value="1"/>
</dbReference>
<dbReference type="AlphaFoldDB" id="A0A8C8UHA4"/>
<evidence type="ECO:0000256" key="2">
    <source>
        <dbReference type="ARBA" id="ARBA00022692"/>
    </source>
</evidence>
<dbReference type="GO" id="GO:0042288">
    <property type="term" value="F:MHC class I protein binding"/>
    <property type="evidence" value="ECO:0007669"/>
    <property type="project" value="TreeGrafter"/>
</dbReference>
<accession>A0A8C8UHA4</accession>
<dbReference type="GO" id="GO:0071944">
    <property type="term" value="C:cell periphery"/>
    <property type="evidence" value="ECO:0007669"/>
    <property type="project" value="UniProtKB-ARBA"/>
</dbReference>
<dbReference type="Proteomes" id="UP000694547">
    <property type="component" value="Chromosome 23"/>
</dbReference>
<comment type="subcellular location">
    <subcellularLocation>
        <location evidence="1">Membrane</location>
        <topology evidence="1">Single-pass membrane protein</topology>
    </subcellularLocation>
</comment>
<dbReference type="GeneTree" id="ENSGT00390000008831"/>
<feature type="compositionally biased region" description="Basic residues" evidence="5">
    <location>
        <begin position="178"/>
        <end position="188"/>
    </location>
</feature>
<organism evidence="7 8">
    <name type="scientific">Peromyscus maniculatus bairdii</name>
    <name type="common">Prairie deer mouse</name>
    <dbReference type="NCBI Taxonomy" id="230844"/>
    <lineage>
        <taxon>Eukaryota</taxon>
        <taxon>Metazoa</taxon>
        <taxon>Chordata</taxon>
        <taxon>Craniata</taxon>
        <taxon>Vertebrata</taxon>
        <taxon>Euteleostomi</taxon>
        <taxon>Mammalia</taxon>
        <taxon>Eutheria</taxon>
        <taxon>Euarchontoglires</taxon>
        <taxon>Glires</taxon>
        <taxon>Rodentia</taxon>
        <taxon>Myomorpha</taxon>
        <taxon>Muroidea</taxon>
        <taxon>Cricetidae</taxon>
        <taxon>Neotominae</taxon>
        <taxon>Peromyscus</taxon>
    </lineage>
</organism>
<evidence type="ECO:0000256" key="1">
    <source>
        <dbReference type="ARBA" id="ARBA00004167"/>
    </source>
</evidence>
<keyword evidence="8" id="KW-1185">Reference proteome</keyword>
<dbReference type="GO" id="GO:0016020">
    <property type="term" value="C:membrane"/>
    <property type="evidence" value="ECO:0007669"/>
    <property type="project" value="UniProtKB-SubCell"/>
</dbReference>
<dbReference type="InterPro" id="IPR036179">
    <property type="entry name" value="Ig-like_dom_sf"/>
</dbReference>
<evidence type="ECO:0000256" key="4">
    <source>
        <dbReference type="ARBA" id="ARBA00023136"/>
    </source>
</evidence>
<feature type="signal peptide" evidence="6">
    <location>
        <begin position="1"/>
        <end position="29"/>
    </location>
</feature>
<evidence type="ECO:0000256" key="3">
    <source>
        <dbReference type="ARBA" id="ARBA00022989"/>
    </source>
</evidence>
<dbReference type="Ensembl" id="ENSPEMT00000033415.1">
    <property type="protein sequence ID" value="ENSPEMP00000031616.1"/>
    <property type="gene ID" value="ENSPEMG00000024765.1"/>
</dbReference>
<evidence type="ECO:0000256" key="5">
    <source>
        <dbReference type="SAM" id="MobiDB-lite"/>
    </source>
</evidence>
<keyword evidence="2" id="KW-0812">Transmembrane</keyword>
<dbReference type="InterPro" id="IPR013783">
    <property type="entry name" value="Ig-like_fold"/>
</dbReference>
<evidence type="ECO:0000256" key="6">
    <source>
        <dbReference type="SAM" id="SignalP"/>
    </source>
</evidence>
<feature type="chain" id="PRO_5034816557" description="Paired immunoglobulin-like type 2 receptor beta" evidence="6">
    <location>
        <begin position="30"/>
        <end position="226"/>
    </location>
</feature>
<evidence type="ECO:0000313" key="8">
    <source>
        <dbReference type="Proteomes" id="UP000694547"/>
    </source>
</evidence>
<keyword evidence="3" id="KW-1133">Transmembrane helix</keyword>
<dbReference type="PANTHER" id="PTHR15549">
    <property type="entry name" value="PAIRED IMMUNOGLOBULIN-LIKE TYPE 2 RECEPTOR"/>
    <property type="match status" value="1"/>
</dbReference>
<reference evidence="7" key="2">
    <citation type="submission" date="2025-08" db="UniProtKB">
        <authorList>
            <consortium name="Ensembl"/>
        </authorList>
    </citation>
    <scope>IDENTIFICATION</scope>
</reference>